<proteinExistence type="predicted"/>
<dbReference type="EMBL" id="JFHD01000015">
    <property type="protein sequence ID" value="KDR29098.1"/>
    <property type="molecule type" value="Genomic_DNA"/>
</dbReference>
<evidence type="ECO:0000313" key="1">
    <source>
        <dbReference type="EMBL" id="KDR29098.1"/>
    </source>
</evidence>
<accession>A0A656QGT9</accession>
<dbReference type="AlphaFoldDB" id="A0A656QGT9"/>
<comment type="caution">
    <text evidence="1">The sequence shown here is derived from an EMBL/GenBank/DDBJ whole genome shotgun (WGS) entry which is preliminary data.</text>
</comment>
<gene>
    <name evidence="1" type="ORF">BG60_09050</name>
</gene>
<protein>
    <submittedName>
        <fullName evidence="1">Uncharacterized protein</fullName>
    </submittedName>
</protein>
<dbReference type="Proteomes" id="UP000027451">
    <property type="component" value="Unassembled WGS sequence"/>
</dbReference>
<reference evidence="1 2" key="1">
    <citation type="submission" date="2014-03" db="EMBL/GenBank/DDBJ databases">
        <title>Draft Genome Sequences of Four Burkholderia Strains.</title>
        <authorList>
            <person name="Liu X.Y."/>
            <person name="Li C.X."/>
            <person name="Xu J.H."/>
        </authorList>
    </citation>
    <scope>NUCLEOTIDE SEQUENCE [LARGE SCALE GENOMIC DNA]</scope>
    <source>
        <strain evidence="1 2">OP-1</strain>
    </source>
</reference>
<sequence length="60" mass="6291">MNVRGSKTKSVAFTIASHMPMNAAIARNHARPHIGVKAGDDIQPPGIGHSLIDDIGMCIA</sequence>
<evidence type="ECO:0000313" key="2">
    <source>
        <dbReference type="Proteomes" id="UP000027451"/>
    </source>
</evidence>
<keyword evidence="2" id="KW-1185">Reference proteome</keyword>
<name>A0A656QGT9_9BURK</name>
<organism evidence="1 2">
    <name type="scientific">Caballeronia zhejiangensis</name>
    <dbReference type="NCBI Taxonomy" id="871203"/>
    <lineage>
        <taxon>Bacteria</taxon>
        <taxon>Pseudomonadati</taxon>
        <taxon>Pseudomonadota</taxon>
        <taxon>Betaproteobacteria</taxon>
        <taxon>Burkholderiales</taxon>
        <taxon>Burkholderiaceae</taxon>
        <taxon>Caballeronia</taxon>
    </lineage>
</organism>